<dbReference type="RefSeq" id="XP_785077.2">
    <property type="nucleotide sequence ID" value="XM_779984.5"/>
</dbReference>
<dbReference type="KEGG" id="spu:579892"/>
<dbReference type="FunCoup" id="A0A7M7RB77">
    <property type="interactions" value="1271"/>
</dbReference>
<evidence type="ECO:0008006" key="5">
    <source>
        <dbReference type="Google" id="ProtNLM"/>
    </source>
</evidence>
<dbReference type="OrthoDB" id="15001at2759"/>
<dbReference type="Pfam" id="PF05348">
    <property type="entry name" value="UMP1"/>
    <property type="match status" value="1"/>
</dbReference>
<proteinExistence type="inferred from homology"/>
<dbReference type="GO" id="GO:0005737">
    <property type="term" value="C:cytoplasm"/>
    <property type="evidence" value="ECO:0000318"/>
    <property type="project" value="GO_Central"/>
</dbReference>
<reference evidence="4" key="1">
    <citation type="submission" date="2015-02" db="EMBL/GenBank/DDBJ databases">
        <title>Genome sequencing for Strongylocentrotus purpuratus.</title>
        <authorList>
            <person name="Murali S."/>
            <person name="Liu Y."/>
            <person name="Vee V."/>
            <person name="English A."/>
            <person name="Wang M."/>
            <person name="Skinner E."/>
            <person name="Han Y."/>
            <person name="Muzny D.M."/>
            <person name="Worley K.C."/>
            <person name="Gibbs R.A."/>
        </authorList>
    </citation>
    <scope>NUCLEOTIDE SEQUENCE</scope>
</reference>
<evidence type="ECO:0000256" key="2">
    <source>
        <dbReference type="ARBA" id="ARBA00043974"/>
    </source>
</evidence>
<sequence>MAANMDVSGCTEVSLDKKNYGVPDFMAEGPTGVKSGIVSSHPLEKSEKNFWKNQQEQEFANLRKLQGLHAPLRLMMERSIVTQSESPSVFPSSNALADALSGRDSIIGFEDILNVPENSEMMGNAHAMYERKMGIF</sequence>
<dbReference type="GO" id="GO:0005634">
    <property type="term" value="C:nucleus"/>
    <property type="evidence" value="ECO:0000318"/>
    <property type="project" value="GO_Central"/>
</dbReference>
<organism evidence="3 4">
    <name type="scientific">Strongylocentrotus purpuratus</name>
    <name type="common">Purple sea urchin</name>
    <dbReference type="NCBI Taxonomy" id="7668"/>
    <lineage>
        <taxon>Eukaryota</taxon>
        <taxon>Metazoa</taxon>
        <taxon>Echinodermata</taxon>
        <taxon>Eleutherozoa</taxon>
        <taxon>Echinozoa</taxon>
        <taxon>Echinoidea</taxon>
        <taxon>Euechinoidea</taxon>
        <taxon>Echinacea</taxon>
        <taxon>Camarodonta</taxon>
        <taxon>Echinidea</taxon>
        <taxon>Strongylocentrotidae</taxon>
        <taxon>Strongylocentrotus</taxon>
    </lineage>
</organism>
<accession>A0A7M7RB77</accession>
<protein>
    <recommendedName>
        <fullName evidence="5">Proteasome maturation protein</fullName>
    </recommendedName>
</protein>
<dbReference type="InParanoid" id="A0A7M7RB77"/>
<keyword evidence="4" id="KW-1185">Reference proteome</keyword>
<dbReference type="GeneID" id="579892"/>
<name>A0A7M7RB77_STRPU</name>
<dbReference type="Proteomes" id="UP000007110">
    <property type="component" value="Unassembled WGS sequence"/>
</dbReference>
<dbReference type="PANTHER" id="PTHR12828:SF3">
    <property type="entry name" value="PROTEASOME MATURATION PROTEIN"/>
    <property type="match status" value="1"/>
</dbReference>
<dbReference type="EnsemblMetazoa" id="XM_779984">
    <property type="protein sequence ID" value="XP_785077"/>
    <property type="gene ID" value="LOC579892"/>
</dbReference>
<evidence type="ECO:0000313" key="4">
    <source>
        <dbReference type="Proteomes" id="UP000007110"/>
    </source>
</evidence>
<evidence type="ECO:0000313" key="3">
    <source>
        <dbReference type="EnsemblMetazoa" id="XP_785077"/>
    </source>
</evidence>
<dbReference type="GO" id="GO:0043248">
    <property type="term" value="P:proteasome assembly"/>
    <property type="evidence" value="ECO:0000318"/>
    <property type="project" value="GO_Central"/>
</dbReference>
<evidence type="ECO:0000256" key="1">
    <source>
        <dbReference type="ARBA" id="ARBA00023186"/>
    </source>
</evidence>
<dbReference type="CTD" id="51371"/>
<dbReference type="InterPro" id="IPR008012">
    <property type="entry name" value="Ump1"/>
</dbReference>
<dbReference type="AlphaFoldDB" id="A0A7M7RB77"/>
<reference evidence="3" key="2">
    <citation type="submission" date="2021-01" db="UniProtKB">
        <authorList>
            <consortium name="EnsemblMetazoa"/>
        </authorList>
    </citation>
    <scope>IDENTIFICATION</scope>
</reference>
<keyword evidence="1" id="KW-0143">Chaperone</keyword>
<comment type="similarity">
    <text evidence="2">Belongs to the POMP/UMP1 family.</text>
</comment>
<dbReference type="PANTHER" id="PTHR12828">
    <property type="entry name" value="PROTEASOME MATURATION PROTEIN UMP1"/>
    <property type="match status" value="1"/>
</dbReference>
<dbReference type="OMA" id="HADMEKK"/>